<protein>
    <submittedName>
        <fullName evidence="2">HET-domain-containing protein</fullName>
    </submittedName>
</protein>
<reference evidence="2" key="1">
    <citation type="journal article" date="2020" name="Stud. Mycol.">
        <title>101 Dothideomycetes genomes: a test case for predicting lifestyles and emergence of pathogens.</title>
        <authorList>
            <person name="Haridas S."/>
            <person name="Albert R."/>
            <person name="Binder M."/>
            <person name="Bloem J."/>
            <person name="Labutti K."/>
            <person name="Salamov A."/>
            <person name="Andreopoulos B."/>
            <person name="Baker S."/>
            <person name="Barry K."/>
            <person name="Bills G."/>
            <person name="Bluhm B."/>
            <person name="Cannon C."/>
            <person name="Castanera R."/>
            <person name="Culley D."/>
            <person name="Daum C."/>
            <person name="Ezra D."/>
            <person name="Gonzalez J."/>
            <person name="Henrissat B."/>
            <person name="Kuo A."/>
            <person name="Liang C."/>
            <person name="Lipzen A."/>
            <person name="Lutzoni F."/>
            <person name="Magnuson J."/>
            <person name="Mondo S."/>
            <person name="Nolan M."/>
            <person name="Ohm R."/>
            <person name="Pangilinan J."/>
            <person name="Park H.-J."/>
            <person name="Ramirez L."/>
            <person name="Alfaro M."/>
            <person name="Sun H."/>
            <person name="Tritt A."/>
            <person name="Yoshinaga Y."/>
            <person name="Zwiers L.-H."/>
            <person name="Turgeon B."/>
            <person name="Goodwin S."/>
            <person name="Spatafora J."/>
            <person name="Crous P."/>
            <person name="Grigoriev I."/>
        </authorList>
    </citation>
    <scope>NUCLEOTIDE SEQUENCE</scope>
    <source>
        <strain evidence="2">CBS 123094</strain>
    </source>
</reference>
<evidence type="ECO:0000313" key="3">
    <source>
        <dbReference type="Proteomes" id="UP000799779"/>
    </source>
</evidence>
<gene>
    <name evidence="2" type="ORF">P154DRAFT_614960</name>
</gene>
<evidence type="ECO:0000259" key="1">
    <source>
        <dbReference type="Pfam" id="PF06985"/>
    </source>
</evidence>
<dbReference type="PANTHER" id="PTHR33112:SF16">
    <property type="entry name" value="HETEROKARYON INCOMPATIBILITY DOMAIN-CONTAINING PROTEIN"/>
    <property type="match status" value="1"/>
</dbReference>
<accession>A0A6A5WYD4</accession>
<organism evidence="2 3">
    <name type="scientific">Amniculicola lignicola CBS 123094</name>
    <dbReference type="NCBI Taxonomy" id="1392246"/>
    <lineage>
        <taxon>Eukaryota</taxon>
        <taxon>Fungi</taxon>
        <taxon>Dikarya</taxon>
        <taxon>Ascomycota</taxon>
        <taxon>Pezizomycotina</taxon>
        <taxon>Dothideomycetes</taxon>
        <taxon>Pleosporomycetidae</taxon>
        <taxon>Pleosporales</taxon>
        <taxon>Amniculicolaceae</taxon>
        <taxon>Amniculicola</taxon>
    </lineage>
</organism>
<dbReference type="OrthoDB" id="47007at2759"/>
<dbReference type="AlphaFoldDB" id="A0A6A5WYD4"/>
<dbReference type="PANTHER" id="PTHR33112">
    <property type="entry name" value="DOMAIN PROTEIN, PUTATIVE-RELATED"/>
    <property type="match status" value="1"/>
</dbReference>
<proteinExistence type="predicted"/>
<dbReference type="Pfam" id="PF06985">
    <property type="entry name" value="HET"/>
    <property type="match status" value="1"/>
</dbReference>
<dbReference type="Proteomes" id="UP000799779">
    <property type="component" value="Unassembled WGS sequence"/>
</dbReference>
<feature type="domain" description="Heterokaryon incompatibility" evidence="1">
    <location>
        <begin position="237"/>
        <end position="390"/>
    </location>
</feature>
<evidence type="ECO:0000313" key="2">
    <source>
        <dbReference type="EMBL" id="KAF2006833.1"/>
    </source>
</evidence>
<sequence>MHLCSVCEKIDFLDLPSLPAYYARGSYTHPWGNLVKYLHIRLYNNSRASVQDLKAGEFAQEFTHEIGLRHHQSLEELRAAATECAICKLIERGVTSCIAQLEEAGRDKTYAYYKEKRRYDDLEYKFSLVKRTGDGHGLMVLSLSKGINPWLLAGIGFCVQDEDALAPIVRGRNIEKNAGSDKTIERALQWVKECTTQHSGRCAVQDVELPLRVLDVQASSTPSKLRLYESNGELGQYIALSHVWGNNTHFMTTHSNIDAHKESISFDALPKTHQDAVTLTRKLGIRYLWIDSLCICQNDGPEWERESAKMHSIYANAYLTIAATGTAHDYDGFLTKRPDVEYTQFPYTSKDGQKGTLNAFSIPPKYVANPSDYTSLSNEPLTKRGWALQERSLSPRILHFASDQMCYECYHHFISEDGLRVQGRSSGIHEDWVPTAESGIPYRGSWAWHQMLRAYYPRALTKRSDKLPAVSGIAKTIEERTGDTYVAGLWRSQMIEGLIWQSMGSHSGKTSRPPEYRAPTWSWASIDGPFGNLGLGKGPEPRASTWKDVAIVEDCRVELQGENPYGEVKSAWLKMRAPLERLIPSEEKEANWETVPHKMAFRVRTKTGVPFGAYCMFDVAIEHEVAREMTLYALVLVRMMGKDGEEVEESCHQALIVSPVEGRPDTYERVGKILMGIEELGERDWLEDESKFATVTLV</sequence>
<dbReference type="EMBL" id="ML977558">
    <property type="protein sequence ID" value="KAF2006833.1"/>
    <property type="molecule type" value="Genomic_DNA"/>
</dbReference>
<dbReference type="InterPro" id="IPR010730">
    <property type="entry name" value="HET"/>
</dbReference>
<name>A0A6A5WYD4_9PLEO</name>
<keyword evidence="3" id="KW-1185">Reference proteome</keyword>